<keyword evidence="1" id="KW-0175">Coiled coil</keyword>
<dbReference type="OrthoDB" id="7864818at2759"/>
<dbReference type="AlphaFoldDB" id="A0A6J2UGB8"/>
<dbReference type="InterPro" id="IPR031883">
    <property type="entry name" value="DUF4763"/>
</dbReference>
<dbReference type="RefSeq" id="XP_030387479.1">
    <property type="nucleotide sequence ID" value="XM_030531619.1"/>
</dbReference>
<proteinExistence type="predicted"/>
<feature type="coiled-coil region" evidence="1">
    <location>
        <begin position="103"/>
        <end position="189"/>
    </location>
</feature>
<feature type="compositionally biased region" description="Polar residues" evidence="2">
    <location>
        <begin position="19"/>
        <end position="30"/>
    </location>
</feature>
<keyword evidence="3" id="KW-1185">Reference proteome</keyword>
<evidence type="ECO:0000313" key="4">
    <source>
        <dbReference type="RefSeq" id="XP_030387479.1"/>
    </source>
</evidence>
<evidence type="ECO:0000313" key="3">
    <source>
        <dbReference type="Proteomes" id="UP000504634"/>
    </source>
</evidence>
<evidence type="ECO:0000256" key="2">
    <source>
        <dbReference type="SAM" id="MobiDB-lite"/>
    </source>
</evidence>
<name>A0A6J2UGB8_DROLE</name>
<dbReference type="Proteomes" id="UP000504634">
    <property type="component" value="Unplaced"/>
</dbReference>
<protein>
    <submittedName>
        <fullName evidence="4">Uncharacterized protein LOC115634072</fullName>
    </submittedName>
</protein>
<organism evidence="3 4">
    <name type="scientific">Drosophila lebanonensis</name>
    <name type="common">Fruit fly</name>
    <name type="synonym">Scaptodrosophila lebanonensis</name>
    <dbReference type="NCBI Taxonomy" id="7225"/>
    <lineage>
        <taxon>Eukaryota</taxon>
        <taxon>Metazoa</taxon>
        <taxon>Ecdysozoa</taxon>
        <taxon>Arthropoda</taxon>
        <taxon>Hexapoda</taxon>
        <taxon>Insecta</taxon>
        <taxon>Pterygota</taxon>
        <taxon>Neoptera</taxon>
        <taxon>Endopterygota</taxon>
        <taxon>Diptera</taxon>
        <taxon>Brachycera</taxon>
        <taxon>Muscomorpha</taxon>
        <taxon>Ephydroidea</taxon>
        <taxon>Drosophilidae</taxon>
        <taxon>Scaptodrosophila</taxon>
    </lineage>
</organism>
<accession>A0A6J2UGB8</accession>
<sequence>MWKIGECRAPGLPQKSESEILTASDGNCTGSEEDERPPDLDLIYADLESMRQRLLAIRNTMVRPEPEPCLEIVAYEQAIPFSTKAQRQLMELRRNNCIMKCKIEDMTRHLLNSRQRMKECEARQIHLRKHMEKMSKQLDEFKAFITKAQDNFGICIERFELHKNCFVDIKDFREKVTELMFQMKELLNNKVPKACHKIMRKAIQKESVAMRFFLQALLESVLQYTEYFQRRVSTKTYQSVMSESVSARFPKFVREPPPSLKSQIVNDDEEQEWNTPIRT</sequence>
<dbReference type="Pfam" id="PF15960">
    <property type="entry name" value="DUF4763"/>
    <property type="match status" value="1"/>
</dbReference>
<gene>
    <name evidence="4" type="primary">LOC115634072</name>
</gene>
<feature type="region of interest" description="Disordered" evidence="2">
    <location>
        <begin position="9"/>
        <end position="37"/>
    </location>
</feature>
<evidence type="ECO:0000256" key="1">
    <source>
        <dbReference type="SAM" id="Coils"/>
    </source>
</evidence>
<dbReference type="GeneID" id="115634072"/>
<reference evidence="4" key="1">
    <citation type="submission" date="2025-08" db="UniProtKB">
        <authorList>
            <consortium name="RefSeq"/>
        </authorList>
    </citation>
    <scope>IDENTIFICATION</scope>
    <source>
        <strain evidence="4">11010-0011.00</strain>
        <tissue evidence="4">Whole body</tissue>
    </source>
</reference>